<dbReference type="InterPro" id="IPR001060">
    <property type="entry name" value="FCH_dom"/>
</dbReference>
<accession>A0ABY7FT89</accession>
<dbReference type="SMART" id="SM00055">
    <property type="entry name" value="FCH"/>
    <property type="match status" value="1"/>
</dbReference>
<evidence type="ECO:0000313" key="4">
    <source>
        <dbReference type="Proteomes" id="UP001164746"/>
    </source>
</evidence>
<dbReference type="Gene3D" id="1.20.1270.60">
    <property type="entry name" value="Arfaptin homology (AH) domain/BAR domain"/>
    <property type="match status" value="1"/>
</dbReference>
<dbReference type="Pfam" id="PF00611">
    <property type="entry name" value="FCH"/>
    <property type="match status" value="1"/>
</dbReference>
<protein>
    <submittedName>
        <fullName evidence="3">FCHO2-like protein</fullName>
    </submittedName>
</protein>
<feature type="region of interest" description="Disordered" evidence="1">
    <location>
        <begin position="218"/>
        <end position="239"/>
    </location>
</feature>
<proteinExistence type="predicted"/>
<reference evidence="3" key="1">
    <citation type="submission" date="2022-11" db="EMBL/GenBank/DDBJ databases">
        <title>Centuries of genome instability and evolution in soft-shell clam transmissible cancer (bioRxiv).</title>
        <authorList>
            <person name="Hart S.F.M."/>
            <person name="Yonemitsu M.A."/>
            <person name="Giersch R.M."/>
            <person name="Beal B.F."/>
            <person name="Arriagada G."/>
            <person name="Davis B.W."/>
            <person name="Ostrander E.A."/>
            <person name="Goff S.P."/>
            <person name="Metzger M.J."/>
        </authorList>
    </citation>
    <scope>NUCLEOTIDE SEQUENCE</scope>
    <source>
        <strain evidence="3">MELC-2E11</strain>
        <tissue evidence="3">Siphon/mantle</tissue>
    </source>
</reference>
<feature type="domain" description="FCH" evidence="2">
    <location>
        <begin position="94"/>
        <end position="179"/>
    </location>
</feature>
<dbReference type="PANTHER" id="PTHR23065">
    <property type="entry name" value="PROLINE-SERINE-THREONINE PHOSPHATASE INTERACTING PROTEIN 1"/>
    <property type="match status" value="1"/>
</dbReference>
<evidence type="ECO:0000259" key="2">
    <source>
        <dbReference type="SMART" id="SM00055"/>
    </source>
</evidence>
<dbReference type="PANTHER" id="PTHR23065:SF15">
    <property type="entry name" value="AT02057P"/>
    <property type="match status" value="1"/>
</dbReference>
<feature type="region of interest" description="Disordered" evidence="1">
    <location>
        <begin position="28"/>
        <end position="52"/>
    </location>
</feature>
<keyword evidence="4" id="KW-1185">Reference proteome</keyword>
<gene>
    <name evidence="3" type="ORF">MAR_037745</name>
</gene>
<name>A0ABY7FT89_MYAAR</name>
<dbReference type="InterPro" id="IPR027267">
    <property type="entry name" value="AH/BAR_dom_sf"/>
</dbReference>
<dbReference type="Proteomes" id="UP001164746">
    <property type="component" value="Chromosome 13"/>
</dbReference>
<organism evidence="3 4">
    <name type="scientific">Mya arenaria</name>
    <name type="common">Soft-shell clam</name>
    <dbReference type="NCBI Taxonomy" id="6604"/>
    <lineage>
        <taxon>Eukaryota</taxon>
        <taxon>Metazoa</taxon>
        <taxon>Spiralia</taxon>
        <taxon>Lophotrochozoa</taxon>
        <taxon>Mollusca</taxon>
        <taxon>Bivalvia</taxon>
        <taxon>Autobranchia</taxon>
        <taxon>Heteroconchia</taxon>
        <taxon>Euheterodonta</taxon>
        <taxon>Imparidentia</taxon>
        <taxon>Neoheterodontei</taxon>
        <taxon>Myida</taxon>
        <taxon>Myoidea</taxon>
        <taxon>Myidae</taxon>
        <taxon>Mya</taxon>
    </lineage>
</organism>
<dbReference type="EMBL" id="CP111024">
    <property type="protein sequence ID" value="WAR24076.1"/>
    <property type="molecule type" value="Genomic_DNA"/>
</dbReference>
<evidence type="ECO:0000313" key="3">
    <source>
        <dbReference type="EMBL" id="WAR24076.1"/>
    </source>
</evidence>
<dbReference type="SUPFAM" id="SSF103657">
    <property type="entry name" value="BAR/IMD domain-like"/>
    <property type="match status" value="1"/>
</dbReference>
<sequence length="239" mass="26854">MEGCLQWTDGRQGSFQCNAVSRLKETSMAGPSSAWGRGEGVRGSSPSLSSSAASRRAIPSAVPNIAFLTKTNLLDKKNQMFQLVGVELDSSSSDDRGGKNNGFYVLYHNMKHGQTSSKDLMDFLRESCQVEETYSKLLTKLAKVAANNSQVGTFAPFWTVLKTLSEKLASLHMQLVHTWSDLMKDIVRYNDEQHKKHKSAKEIYHTRCLELERLKRESASPKDIEKSETKYKKAIDHDF</sequence>
<evidence type="ECO:0000256" key="1">
    <source>
        <dbReference type="SAM" id="MobiDB-lite"/>
    </source>
</evidence>